<proteinExistence type="predicted"/>
<organism evidence="2 3">
    <name type="scientific">Anaeramoeba flamelloides</name>
    <dbReference type="NCBI Taxonomy" id="1746091"/>
    <lineage>
        <taxon>Eukaryota</taxon>
        <taxon>Metamonada</taxon>
        <taxon>Anaeramoebidae</taxon>
        <taxon>Anaeramoeba</taxon>
    </lineage>
</organism>
<accession>A0ABQ8XA86</accession>
<dbReference type="EMBL" id="JAOAOG010000319">
    <property type="protein sequence ID" value="KAJ6229601.1"/>
    <property type="molecule type" value="Genomic_DNA"/>
</dbReference>
<reference evidence="2" key="1">
    <citation type="submission" date="2022-08" db="EMBL/GenBank/DDBJ databases">
        <title>Novel sulfate-reducing endosymbionts in the free-living metamonad Anaeramoeba.</title>
        <authorList>
            <person name="Jerlstrom-Hultqvist J."/>
            <person name="Cepicka I."/>
            <person name="Gallot-Lavallee L."/>
            <person name="Salas-Leiva D."/>
            <person name="Curtis B.A."/>
            <person name="Zahonova K."/>
            <person name="Pipaliya S."/>
            <person name="Dacks J."/>
            <person name="Roger A.J."/>
        </authorList>
    </citation>
    <scope>NUCLEOTIDE SEQUENCE</scope>
    <source>
        <strain evidence="2">Schooner1</strain>
    </source>
</reference>
<comment type="caution">
    <text evidence="2">The sequence shown here is derived from an EMBL/GenBank/DDBJ whole genome shotgun (WGS) entry which is preliminary data.</text>
</comment>
<evidence type="ECO:0000313" key="3">
    <source>
        <dbReference type="Proteomes" id="UP001150062"/>
    </source>
</evidence>
<evidence type="ECO:0000256" key="1">
    <source>
        <dbReference type="SAM" id="MobiDB-lite"/>
    </source>
</evidence>
<dbReference type="Proteomes" id="UP001150062">
    <property type="component" value="Unassembled WGS sequence"/>
</dbReference>
<name>A0ABQ8XA86_9EUKA</name>
<feature type="region of interest" description="Disordered" evidence="1">
    <location>
        <begin position="1"/>
        <end position="32"/>
    </location>
</feature>
<protein>
    <submittedName>
        <fullName evidence="2">Uncharacterized protein</fullName>
    </submittedName>
</protein>
<keyword evidence="3" id="KW-1185">Reference proteome</keyword>
<gene>
    <name evidence="2" type="ORF">M0813_07559</name>
</gene>
<feature type="compositionally biased region" description="Polar residues" evidence="1">
    <location>
        <begin position="7"/>
        <end position="32"/>
    </location>
</feature>
<evidence type="ECO:0000313" key="2">
    <source>
        <dbReference type="EMBL" id="KAJ6229601.1"/>
    </source>
</evidence>
<sequence>MSEDQKGLTNIGNSKYIQNKSESNLPTSATSETIETRISENELNHNELYSEAKSQSAFKSSLREKEDILKTKINKVQSNLVYKCLCFSKYKHKKKTFYVLFHFLIEKQLKKYHQIYLTFPLEKNSMMFGETAQDHRDHVIRKHFMR</sequence>